<dbReference type="Pfam" id="PF00850">
    <property type="entry name" value="Hist_deacetyl"/>
    <property type="match status" value="1"/>
</dbReference>
<comment type="similarity">
    <text evidence="1">Belongs to the histone deacetylase family.</text>
</comment>
<evidence type="ECO:0000256" key="1">
    <source>
        <dbReference type="ARBA" id="ARBA00005947"/>
    </source>
</evidence>
<dbReference type="PRINTS" id="PR01270">
    <property type="entry name" value="HDASUPER"/>
</dbReference>
<dbReference type="InterPro" id="IPR000286">
    <property type="entry name" value="HDACs"/>
</dbReference>
<dbReference type="PANTHER" id="PTHR10625">
    <property type="entry name" value="HISTONE DEACETYLASE HDAC1-RELATED"/>
    <property type="match status" value="1"/>
</dbReference>
<dbReference type="InterPro" id="IPR023696">
    <property type="entry name" value="Ureohydrolase_dom_sf"/>
</dbReference>
<dbReference type="GO" id="GO:0004407">
    <property type="term" value="F:histone deacetylase activity"/>
    <property type="evidence" value="ECO:0007669"/>
    <property type="project" value="TreeGrafter"/>
</dbReference>
<evidence type="ECO:0000313" key="4">
    <source>
        <dbReference type="Proteomes" id="UP000199371"/>
    </source>
</evidence>
<dbReference type="EMBL" id="FNXF01000001">
    <property type="protein sequence ID" value="SEH60322.1"/>
    <property type="molecule type" value="Genomic_DNA"/>
</dbReference>
<dbReference type="InterPro" id="IPR023801">
    <property type="entry name" value="His_deacetylse_dom"/>
</dbReference>
<organism evidence="3 4">
    <name type="scientific">Rheinheimera pacifica</name>
    <dbReference type="NCBI Taxonomy" id="173990"/>
    <lineage>
        <taxon>Bacteria</taxon>
        <taxon>Pseudomonadati</taxon>
        <taxon>Pseudomonadota</taxon>
        <taxon>Gammaproteobacteria</taxon>
        <taxon>Chromatiales</taxon>
        <taxon>Chromatiaceae</taxon>
        <taxon>Rheinheimera</taxon>
    </lineage>
</organism>
<evidence type="ECO:0000313" key="3">
    <source>
        <dbReference type="EMBL" id="SEH60322.1"/>
    </source>
</evidence>
<name>A0A1H6JMQ7_9GAMM</name>
<dbReference type="AlphaFoldDB" id="A0A1H6JMQ7"/>
<dbReference type="OrthoDB" id="9808367at2"/>
<dbReference type="GO" id="GO:0040029">
    <property type="term" value="P:epigenetic regulation of gene expression"/>
    <property type="evidence" value="ECO:0007669"/>
    <property type="project" value="TreeGrafter"/>
</dbReference>
<accession>A0A1H6JMQ7</accession>
<dbReference type="SUPFAM" id="SSF52768">
    <property type="entry name" value="Arginase/deacetylase"/>
    <property type="match status" value="1"/>
</dbReference>
<dbReference type="InterPro" id="IPR037138">
    <property type="entry name" value="His_deacetylse_dom_sf"/>
</dbReference>
<feature type="domain" description="Histone deacetylase" evidence="2">
    <location>
        <begin position="20"/>
        <end position="303"/>
    </location>
</feature>
<dbReference type="CDD" id="cd11599">
    <property type="entry name" value="HDAC_classII_2"/>
    <property type="match status" value="1"/>
</dbReference>
<dbReference type="Proteomes" id="UP000199371">
    <property type="component" value="Unassembled WGS sequence"/>
</dbReference>
<dbReference type="PANTHER" id="PTHR10625:SF10">
    <property type="entry name" value="HISTONE DEACETYLASE HDAC1"/>
    <property type="match status" value="1"/>
</dbReference>
<gene>
    <name evidence="3" type="ORF">SAMN05660691_00455</name>
</gene>
<protein>
    <submittedName>
        <fullName evidence="3">Acetoin utilization deacetylase AcuC</fullName>
    </submittedName>
</protein>
<dbReference type="Gene3D" id="3.40.800.20">
    <property type="entry name" value="Histone deacetylase domain"/>
    <property type="match status" value="1"/>
</dbReference>
<dbReference type="STRING" id="173990.SAMN05660691_00455"/>
<dbReference type="RefSeq" id="WP_092789738.1">
    <property type="nucleotide sequence ID" value="NZ_FNXF01000001.1"/>
</dbReference>
<keyword evidence="4" id="KW-1185">Reference proteome</keyword>
<reference evidence="4" key="1">
    <citation type="submission" date="2016-10" db="EMBL/GenBank/DDBJ databases">
        <authorList>
            <person name="Varghese N."/>
            <person name="Submissions S."/>
        </authorList>
    </citation>
    <scope>NUCLEOTIDE SEQUENCE [LARGE SCALE GENOMIC DNA]</scope>
    <source>
        <strain evidence="4">DSM 17616</strain>
    </source>
</reference>
<sequence>MAITLFSHPSCYLHLAGDDHPEQPARLSAINDQLIRSGLEFIVQQRDATPARAEDLYHVHSKLYVDEIYAKKPEDGHIWLDPDTQMMKHSLNAALHAAGATINAVDQVMSDTNQQAFCNVRPPGHHATRSQAMGFCIFNNIAIAAAYALEHYQLSRVAIVDFDVHHGNGTEDIFAADERVLFCSSFQYPLYPNTGEHPSASNIENLPLPALCKPAIWREQILQHWLPRINEFKPQLILVSAGFDGHREDDMAQFLLTEADYQWIAQQLKQLADQYCQGRIVAALEGGYALSALGRSVVAFLKGLM</sequence>
<evidence type="ECO:0000259" key="2">
    <source>
        <dbReference type="Pfam" id="PF00850"/>
    </source>
</evidence>
<proteinExistence type="inferred from homology"/>